<evidence type="ECO:0008006" key="3">
    <source>
        <dbReference type="Google" id="ProtNLM"/>
    </source>
</evidence>
<evidence type="ECO:0000313" key="1">
    <source>
        <dbReference type="EMBL" id="MDF8335439.1"/>
    </source>
</evidence>
<organism evidence="1 2">
    <name type="scientific">Novosphingobium cyanobacteriorum</name>
    <dbReference type="NCBI Taxonomy" id="3024215"/>
    <lineage>
        <taxon>Bacteria</taxon>
        <taxon>Pseudomonadati</taxon>
        <taxon>Pseudomonadota</taxon>
        <taxon>Alphaproteobacteria</taxon>
        <taxon>Sphingomonadales</taxon>
        <taxon>Sphingomonadaceae</taxon>
        <taxon>Novosphingobium</taxon>
    </lineage>
</organism>
<gene>
    <name evidence="1" type="ORF">POM99_19705</name>
</gene>
<name>A0ABT6CNE9_9SPHN</name>
<dbReference type="EMBL" id="JAROCY010000027">
    <property type="protein sequence ID" value="MDF8335439.1"/>
    <property type="molecule type" value="Genomic_DNA"/>
</dbReference>
<sequence>MKTCIGLVVPLFLAACSGQGEDKAAQDARDIAAVKAAQNAKPPAKPITPQPIVYFDIVSNKFYGSGCNFVAVDGGMGAALLAQEERGIIKLDDKPVVLAADKGSTKLPQGAWSHYVGKEYALTLTKIEGGKATRNGLVDMFDAQLTITDPHDQVVYNSKGTAQCKPM</sequence>
<reference evidence="1 2" key="1">
    <citation type="submission" date="2023-03" db="EMBL/GenBank/DDBJ databases">
        <title>Novosphingobium cyanobacteriorum sp. nov., isolated from a eutrophic reservoir during the Microcystis bloom period.</title>
        <authorList>
            <person name="Kang M."/>
            <person name="Le V."/>
            <person name="Ko S.-R."/>
            <person name="Lee S.-A."/>
            <person name="Ahn C.-Y."/>
        </authorList>
    </citation>
    <scope>NUCLEOTIDE SEQUENCE [LARGE SCALE GENOMIC DNA]</scope>
    <source>
        <strain evidence="1 2">HBC54</strain>
    </source>
</reference>
<proteinExistence type="predicted"/>
<dbReference type="RefSeq" id="WP_277280401.1">
    <property type="nucleotide sequence ID" value="NZ_JAROCY010000027.1"/>
</dbReference>
<dbReference type="Proteomes" id="UP001222770">
    <property type="component" value="Unassembled WGS sequence"/>
</dbReference>
<keyword evidence="2" id="KW-1185">Reference proteome</keyword>
<evidence type="ECO:0000313" key="2">
    <source>
        <dbReference type="Proteomes" id="UP001222770"/>
    </source>
</evidence>
<accession>A0ABT6CNE9</accession>
<comment type="caution">
    <text evidence="1">The sequence shown here is derived from an EMBL/GenBank/DDBJ whole genome shotgun (WGS) entry which is preliminary data.</text>
</comment>
<protein>
    <recommendedName>
        <fullName evidence="3">Lipoprotein</fullName>
    </recommendedName>
</protein>
<dbReference type="PROSITE" id="PS51257">
    <property type="entry name" value="PROKAR_LIPOPROTEIN"/>
    <property type="match status" value="1"/>
</dbReference>